<dbReference type="GO" id="GO:0006313">
    <property type="term" value="P:DNA transposition"/>
    <property type="evidence" value="ECO:0007669"/>
    <property type="project" value="InterPro"/>
</dbReference>
<evidence type="ECO:0000313" key="4">
    <source>
        <dbReference type="Proteomes" id="UP000499080"/>
    </source>
</evidence>
<name>A0A4Y2EG68_ARAVE</name>
<proteinExistence type="predicted"/>
<organism evidence="3 4">
    <name type="scientific">Araneus ventricosus</name>
    <name type="common">Orbweaver spider</name>
    <name type="synonym">Epeira ventricosa</name>
    <dbReference type="NCBI Taxonomy" id="182803"/>
    <lineage>
        <taxon>Eukaryota</taxon>
        <taxon>Metazoa</taxon>
        <taxon>Ecdysozoa</taxon>
        <taxon>Arthropoda</taxon>
        <taxon>Chelicerata</taxon>
        <taxon>Arachnida</taxon>
        <taxon>Araneae</taxon>
        <taxon>Araneomorphae</taxon>
        <taxon>Entelegynae</taxon>
        <taxon>Araneoidea</taxon>
        <taxon>Araneidae</taxon>
        <taxon>Araneus</taxon>
    </lineage>
</organism>
<dbReference type="Gene3D" id="3.30.420.10">
    <property type="entry name" value="Ribonuclease H-like superfamily/Ribonuclease H"/>
    <property type="match status" value="1"/>
</dbReference>
<dbReference type="Proteomes" id="UP000499080">
    <property type="component" value="Unassembled WGS sequence"/>
</dbReference>
<dbReference type="PANTHER" id="PTHR23022:SF134">
    <property type="entry name" value="TRANSPOSABLE ELEMENT TC1 TRANSPOSASE"/>
    <property type="match status" value="1"/>
</dbReference>
<sequence length="274" mass="31983">MGFRRGIGNLTIQQQEAIVNGRAQGWTLLELGKQFNISESGISKFLKRWIDQGGVPKVPKSGRPRSTSRLFDRNVLRLSRARESCDPPNPNPSVRTTRRRLRAAGLNGKRPVKKPIISTKNRKARVEWVKTYKYWTKKEWEDVLLRDESKYMLFGTDGIQYIRRSQGTRFEPKYQISTMKHGGGKVMVWGCVSRIGMCPLRRIQGIMDKFQYEYILENTMRPYVRNSLGRGFIFQQNNDLKHRSKHIQNWFSRRHVTLLDWPSQSPCLNIIEGV</sequence>
<gene>
    <name evidence="3" type="primary">TCB2_286</name>
    <name evidence="3" type="ORF">AVEN_266304_1</name>
</gene>
<dbReference type="PANTHER" id="PTHR23022">
    <property type="entry name" value="TRANSPOSABLE ELEMENT-RELATED"/>
    <property type="match status" value="1"/>
</dbReference>
<evidence type="ECO:0000256" key="1">
    <source>
        <dbReference type="ARBA" id="ARBA00004123"/>
    </source>
</evidence>
<dbReference type="InterPro" id="IPR002492">
    <property type="entry name" value="Transposase_Tc1-like"/>
</dbReference>
<accession>A0A4Y2EG68</accession>
<comment type="caution">
    <text evidence="3">The sequence shown here is derived from an EMBL/GenBank/DDBJ whole genome shotgun (WGS) entry which is preliminary data.</text>
</comment>
<dbReference type="AlphaFoldDB" id="A0A4Y2EG68"/>
<dbReference type="GO" id="GO:0005634">
    <property type="term" value="C:nucleus"/>
    <property type="evidence" value="ECO:0007669"/>
    <property type="project" value="UniProtKB-SubCell"/>
</dbReference>
<protein>
    <submittedName>
        <fullName evidence="3">Transposable element Tcb2 transposase</fullName>
    </submittedName>
</protein>
<dbReference type="GO" id="GO:0015074">
    <property type="term" value="P:DNA integration"/>
    <property type="evidence" value="ECO:0007669"/>
    <property type="project" value="InterPro"/>
</dbReference>
<dbReference type="GO" id="GO:0003677">
    <property type="term" value="F:DNA binding"/>
    <property type="evidence" value="ECO:0007669"/>
    <property type="project" value="InterPro"/>
</dbReference>
<reference evidence="3 4" key="1">
    <citation type="journal article" date="2019" name="Sci. Rep.">
        <title>Orb-weaving spider Araneus ventricosus genome elucidates the spidroin gene catalogue.</title>
        <authorList>
            <person name="Kono N."/>
            <person name="Nakamura H."/>
            <person name="Ohtoshi R."/>
            <person name="Moran D.A.P."/>
            <person name="Shinohara A."/>
            <person name="Yoshida Y."/>
            <person name="Fujiwara M."/>
            <person name="Mori M."/>
            <person name="Tomita M."/>
            <person name="Arakawa K."/>
        </authorList>
    </citation>
    <scope>NUCLEOTIDE SEQUENCE [LARGE SCALE GENOMIC DNA]</scope>
</reference>
<dbReference type="InterPro" id="IPR036397">
    <property type="entry name" value="RNaseH_sf"/>
</dbReference>
<dbReference type="InterPro" id="IPR009057">
    <property type="entry name" value="Homeodomain-like_sf"/>
</dbReference>
<evidence type="ECO:0000313" key="3">
    <source>
        <dbReference type="EMBL" id="GBM26875.1"/>
    </source>
</evidence>
<dbReference type="InterPro" id="IPR052338">
    <property type="entry name" value="Transposase_5"/>
</dbReference>
<comment type="subcellular location">
    <subcellularLocation>
        <location evidence="1">Nucleus</location>
    </subcellularLocation>
</comment>
<feature type="domain" description="Transposase Tc1-like" evidence="2">
    <location>
        <begin position="84"/>
        <end position="133"/>
    </location>
</feature>
<dbReference type="OrthoDB" id="6437518at2759"/>
<dbReference type="SUPFAM" id="SSF46689">
    <property type="entry name" value="Homeodomain-like"/>
    <property type="match status" value="1"/>
</dbReference>
<dbReference type="Pfam" id="PF01498">
    <property type="entry name" value="HTH_Tnp_Tc3_2"/>
    <property type="match status" value="1"/>
</dbReference>
<dbReference type="EMBL" id="BGPR01000571">
    <property type="protein sequence ID" value="GBM26875.1"/>
    <property type="molecule type" value="Genomic_DNA"/>
</dbReference>
<keyword evidence="4" id="KW-1185">Reference proteome</keyword>
<evidence type="ECO:0000259" key="2">
    <source>
        <dbReference type="Pfam" id="PF01498"/>
    </source>
</evidence>